<feature type="region of interest" description="Disordered" evidence="1">
    <location>
        <begin position="1"/>
        <end position="29"/>
    </location>
</feature>
<reference evidence="2 3" key="1">
    <citation type="submission" date="2018-11" db="EMBL/GenBank/DDBJ databases">
        <title>Whole genome sequence of Streptomyces chrestomyceticus NBRC 13444(T).</title>
        <authorList>
            <person name="Komaki H."/>
            <person name="Tamura T."/>
        </authorList>
    </citation>
    <scope>NUCLEOTIDE SEQUENCE [LARGE SCALE GENOMIC DNA]</scope>
    <source>
        <strain evidence="2 3">NBRC 13444</strain>
    </source>
</reference>
<evidence type="ECO:0000256" key="1">
    <source>
        <dbReference type="SAM" id="MobiDB-lite"/>
    </source>
</evidence>
<dbReference type="EMBL" id="BHZC01000001">
    <property type="protein sequence ID" value="GCD35546.1"/>
    <property type="molecule type" value="Genomic_DNA"/>
</dbReference>
<proteinExistence type="predicted"/>
<dbReference type="GeneID" id="95622213"/>
<name>A0A7U9KUI6_9ACTN</name>
<dbReference type="OrthoDB" id="3368023at2"/>
<evidence type="ECO:0000313" key="3">
    <source>
        <dbReference type="Proteomes" id="UP000287830"/>
    </source>
</evidence>
<protein>
    <submittedName>
        <fullName evidence="2">Uncharacterized protein</fullName>
    </submittedName>
</protein>
<sequence>MGKASRKKQKKRVREASSDLSATVTSGHDSRTLGEEALGRLMRSNTPGKLSLAGAYAWGYAALGHAQQEGTDPLWHQETDPLDVLFLGTVWPKNFRDEFEFANARDAWLRLLRDTVHGKGIQRFVREAVSASEDLGLPVDDARLMLALAGRLEAAGLDQRRLPRRLLPESSLQDCRAVHGPSLDLRLPDPPEDAKERVQRFWEGSEEESWFDETPRTVLRDGLHRLEGSELPVKEESGMLLPALYTALMTKPGELLEDMGRHAWEWAVSLDESSPLVPVLDILLVAPELEMSVTETLGRLFAVPAFTEPFPPDALLWTSSPGLALPRLAFELDIPEVTTQDRTLTPDLLDWVGMHTRMSLSAAARDSSADLDLEDTDSTQQDSDGQWAERREAVREAAQQRMRKKSGGAAVTRHRPSRPVERIWNADGSSVIHISTGTSRGQQLMEGLENQLEAFREKFGREPGPGDPLFFDPDADEPTPLTKEYFDGVLMHMAEHATEMGMDPAFLHAWREVGYVVTEETRSGFSASEVIAFNRALARHQEAGE</sequence>
<dbReference type="AlphaFoldDB" id="A0A7U9KUI6"/>
<feature type="compositionally biased region" description="Basic residues" evidence="1">
    <location>
        <begin position="401"/>
        <end position="417"/>
    </location>
</feature>
<dbReference type="Proteomes" id="UP000287830">
    <property type="component" value="Unassembled WGS sequence"/>
</dbReference>
<feature type="compositionally biased region" description="Basic residues" evidence="1">
    <location>
        <begin position="1"/>
        <end position="13"/>
    </location>
</feature>
<feature type="region of interest" description="Disordered" evidence="1">
    <location>
        <begin position="364"/>
        <end position="417"/>
    </location>
</feature>
<dbReference type="RefSeq" id="WP_125045447.1">
    <property type="nucleotide sequence ID" value="NZ_BHZC01000001.1"/>
</dbReference>
<feature type="compositionally biased region" description="Polar residues" evidence="1">
    <location>
        <begin position="18"/>
        <end position="27"/>
    </location>
</feature>
<accession>A0A7U9KUI6</accession>
<gene>
    <name evidence="2" type="ORF">OEIGOIKO_03291</name>
</gene>
<organism evidence="2 3">
    <name type="scientific">Streptomyces chrestomyceticus JCM 4735</name>
    <dbReference type="NCBI Taxonomy" id="1306181"/>
    <lineage>
        <taxon>Bacteria</taxon>
        <taxon>Bacillati</taxon>
        <taxon>Actinomycetota</taxon>
        <taxon>Actinomycetes</taxon>
        <taxon>Kitasatosporales</taxon>
        <taxon>Streptomycetaceae</taxon>
        <taxon>Streptomyces</taxon>
    </lineage>
</organism>
<evidence type="ECO:0000313" key="2">
    <source>
        <dbReference type="EMBL" id="GCD35546.1"/>
    </source>
</evidence>
<comment type="caution">
    <text evidence="2">The sequence shown here is derived from an EMBL/GenBank/DDBJ whole genome shotgun (WGS) entry which is preliminary data.</text>
</comment>